<evidence type="ECO:0000313" key="2">
    <source>
        <dbReference type="Proteomes" id="UP000752171"/>
    </source>
</evidence>
<proteinExistence type="predicted"/>
<reference evidence="1 2" key="1">
    <citation type="submission" date="2021-07" db="EMBL/GenBank/DDBJ databases">
        <authorList>
            <person name="Imarazene B."/>
            <person name="Zahm M."/>
            <person name="Klopp C."/>
            <person name="Cabau C."/>
            <person name="Beille S."/>
            <person name="Jouanno E."/>
            <person name="Castinel A."/>
            <person name="Lluch J."/>
            <person name="Gil L."/>
            <person name="Kuchtly C."/>
            <person name="Lopez Roques C."/>
            <person name="Donnadieu C."/>
            <person name="Parrinello H."/>
            <person name="Journot L."/>
            <person name="Du K."/>
            <person name="Schartl M."/>
            <person name="Retaux S."/>
            <person name="Guiguen Y."/>
        </authorList>
    </citation>
    <scope>NUCLEOTIDE SEQUENCE [LARGE SCALE GENOMIC DNA]</scope>
    <source>
        <strain evidence="1">Pach_M1</strain>
        <tissue evidence="1">Testis</tissue>
    </source>
</reference>
<dbReference type="AlphaFoldDB" id="A0A8T2LWY0"/>
<evidence type="ECO:0000313" key="1">
    <source>
        <dbReference type="EMBL" id="KAG9276443.1"/>
    </source>
</evidence>
<sequence>MITSESLGSISRQVAFKKCFKEDATCQTRAARLSLWKSAQSGCQRVERGACQWEEHMMRAASAESLLAKGCLARGERRGFGNGNCLPNHLCHVSLMNVVNNVAASARDERRVYFRKVPCLPPILRNSI</sequence>
<protein>
    <submittedName>
        <fullName evidence="1">Uncharacterized protein</fullName>
    </submittedName>
</protein>
<dbReference type="Proteomes" id="UP000752171">
    <property type="component" value="Unassembled WGS sequence"/>
</dbReference>
<comment type="caution">
    <text evidence="1">The sequence shown here is derived from an EMBL/GenBank/DDBJ whole genome shotgun (WGS) entry which is preliminary data.</text>
</comment>
<accession>A0A8T2LWY0</accession>
<organism evidence="1 2">
    <name type="scientific">Astyanax mexicanus</name>
    <name type="common">Blind cave fish</name>
    <name type="synonym">Astyanax fasciatus mexicanus</name>
    <dbReference type="NCBI Taxonomy" id="7994"/>
    <lineage>
        <taxon>Eukaryota</taxon>
        <taxon>Metazoa</taxon>
        <taxon>Chordata</taxon>
        <taxon>Craniata</taxon>
        <taxon>Vertebrata</taxon>
        <taxon>Euteleostomi</taxon>
        <taxon>Actinopterygii</taxon>
        <taxon>Neopterygii</taxon>
        <taxon>Teleostei</taxon>
        <taxon>Ostariophysi</taxon>
        <taxon>Characiformes</taxon>
        <taxon>Characoidei</taxon>
        <taxon>Acestrorhamphidae</taxon>
        <taxon>Acestrorhamphinae</taxon>
        <taxon>Astyanax</taxon>
    </lineage>
</organism>
<gene>
    <name evidence="1" type="ORF">AMEX_G8757</name>
</gene>
<dbReference type="EMBL" id="JAICCE010000006">
    <property type="protein sequence ID" value="KAG9276443.1"/>
    <property type="molecule type" value="Genomic_DNA"/>
</dbReference>
<name>A0A8T2LWY0_ASTMX</name>